<proteinExistence type="predicted"/>
<feature type="region of interest" description="Disordered" evidence="5">
    <location>
        <begin position="237"/>
        <end position="263"/>
    </location>
</feature>
<keyword evidence="1" id="KW-0479">Metal-binding</keyword>
<evidence type="ECO:0000313" key="7">
    <source>
        <dbReference type="Proteomes" id="UP000694941"/>
    </source>
</evidence>
<feature type="compositionally biased region" description="Polar residues" evidence="5">
    <location>
        <begin position="519"/>
        <end position="532"/>
    </location>
</feature>
<feature type="compositionally biased region" description="Low complexity" evidence="5">
    <location>
        <begin position="341"/>
        <end position="355"/>
    </location>
</feature>
<dbReference type="Proteomes" id="UP000694941">
    <property type="component" value="Unplaced"/>
</dbReference>
<feature type="region of interest" description="Disordered" evidence="5">
    <location>
        <begin position="896"/>
        <end position="984"/>
    </location>
</feature>
<evidence type="ECO:0000259" key="6">
    <source>
        <dbReference type="PROSITE" id="PS50865"/>
    </source>
</evidence>
<evidence type="ECO:0000313" key="8">
    <source>
        <dbReference type="RefSeq" id="XP_022253609.1"/>
    </source>
</evidence>
<evidence type="ECO:0000256" key="4">
    <source>
        <dbReference type="PROSITE-ProRule" id="PRU00134"/>
    </source>
</evidence>
<feature type="region of interest" description="Disordered" evidence="5">
    <location>
        <begin position="1012"/>
        <end position="1038"/>
    </location>
</feature>
<dbReference type="GeneID" id="111088273"/>
<dbReference type="Gene3D" id="6.10.140.2220">
    <property type="match status" value="1"/>
</dbReference>
<keyword evidence="7" id="KW-1185">Reference proteome</keyword>
<evidence type="ECO:0000256" key="1">
    <source>
        <dbReference type="ARBA" id="ARBA00022723"/>
    </source>
</evidence>
<protein>
    <submittedName>
        <fullName evidence="8">Uncharacterized protein LOC111088273 isoform X2</fullName>
    </submittedName>
</protein>
<feature type="compositionally biased region" description="Basic and acidic residues" evidence="5">
    <location>
        <begin position="566"/>
        <end position="577"/>
    </location>
</feature>
<keyword evidence="2 4" id="KW-0863">Zinc-finger</keyword>
<dbReference type="PROSITE" id="PS50865">
    <property type="entry name" value="ZF_MYND_2"/>
    <property type="match status" value="1"/>
</dbReference>
<reference evidence="8" key="1">
    <citation type="submission" date="2025-08" db="UniProtKB">
        <authorList>
            <consortium name="RefSeq"/>
        </authorList>
    </citation>
    <scope>IDENTIFICATION</scope>
    <source>
        <tissue evidence="8">Muscle</tissue>
    </source>
</reference>
<feature type="compositionally biased region" description="Basic and acidic residues" evidence="5">
    <location>
        <begin position="1018"/>
        <end position="1031"/>
    </location>
</feature>
<evidence type="ECO:0000256" key="5">
    <source>
        <dbReference type="SAM" id="MobiDB-lite"/>
    </source>
</evidence>
<evidence type="ECO:0000256" key="2">
    <source>
        <dbReference type="ARBA" id="ARBA00022771"/>
    </source>
</evidence>
<organism evidence="7 8">
    <name type="scientific">Limulus polyphemus</name>
    <name type="common">Atlantic horseshoe crab</name>
    <dbReference type="NCBI Taxonomy" id="6850"/>
    <lineage>
        <taxon>Eukaryota</taxon>
        <taxon>Metazoa</taxon>
        <taxon>Ecdysozoa</taxon>
        <taxon>Arthropoda</taxon>
        <taxon>Chelicerata</taxon>
        <taxon>Merostomata</taxon>
        <taxon>Xiphosura</taxon>
        <taxon>Limulidae</taxon>
        <taxon>Limulus</taxon>
    </lineage>
</organism>
<feature type="compositionally biased region" description="Polar residues" evidence="5">
    <location>
        <begin position="331"/>
        <end position="340"/>
    </location>
</feature>
<feature type="region of interest" description="Disordered" evidence="5">
    <location>
        <begin position="519"/>
        <end position="580"/>
    </location>
</feature>
<gene>
    <name evidence="8" type="primary">LOC111088273</name>
</gene>
<feature type="compositionally biased region" description="Polar residues" evidence="5">
    <location>
        <begin position="409"/>
        <end position="418"/>
    </location>
</feature>
<feature type="compositionally biased region" description="Polar residues" evidence="5">
    <location>
        <begin position="923"/>
        <end position="957"/>
    </location>
</feature>
<dbReference type="PROSITE" id="PS01360">
    <property type="entry name" value="ZF_MYND_1"/>
    <property type="match status" value="1"/>
</dbReference>
<dbReference type="SUPFAM" id="SSF144232">
    <property type="entry name" value="HIT/MYND zinc finger-like"/>
    <property type="match status" value="1"/>
</dbReference>
<accession>A0ABM1TCK3</accession>
<dbReference type="RefSeq" id="XP_022253609.1">
    <property type="nucleotide sequence ID" value="XM_022397901.1"/>
</dbReference>
<dbReference type="InterPro" id="IPR002893">
    <property type="entry name" value="Znf_MYND"/>
</dbReference>
<name>A0ABM1TCK3_LIMPO</name>
<sequence>MPPSPAEEYITESSSKDYRDLEGAVGSTVTSAHEPIAEQEDSVRIGNEGLHEFASKTSAFRKVQVYKAENHTLSSSVLELQVPNPPPGTGCDRSNCFRNKVALNSLKSDERRDRDADWSLEQLKKAKFNSHLSLDMSSLKEHNEMSIIHLEPWKNSFYSISPPLREHNASHLIKPTEFNAPTTSYGGVSSTQRANSYAEQNIILRPTNASHFSKTVSSDRQNNQFYKECTPVARQRDQWTSQQYTKHSAESDPSLMKDFSLPKEQGGSYFESQLTRSSNICVKEVPMLDQLSQGSADESGRAEECHAVQLLLKTMDTEDATPAVPNKVTELKSQSTQTSDENMSNNNSSPRSPESGDGMLHCASGDEPPSKANSFRISFRQKYRKSLDNNNDHSSKDSSGYTEHGLYKPQTSRLENDSLSLSNSAGYLSLKRKRLMSYAIDKEKEIITKCQDKTTTEGEYLLKQGEKNHSFEETGNDVIARKTVCVNSADSQLDIEGMAKKSEENEIQVIYESEQLLNAEQHSKDNVSSSSPGLHEDNSHVVSSSNEKNVHSQRTEDLTNTGGARRMTEDEKREQPVRRLTSSMPSLTNVNSAGTLNTSINTSVVPKEAVSSDLTSINTSVVPKEAVSSGLTSFNTDVVLKGAVSLGLTSINTGVVLKGATLSGPTSINTSVVPKGAVSSGLTLINTSVVPKGAVSSGLTSINTGVVPKGVVLSGLTSINTSVVPKGAVSSGLTSINTGVVPKGATLSGLSGVTQSYETLNKNDNQNDYSLAMEKRHPFRNLTEEMQTRKKELIILDQLAKEREKEYKELLQTRKEKHRLLDMLEKCFPKLIDSPKMEDDEKQPFKPETLNAETIPMNTNCKFEINANFKTDQPIAETKPSVFNLKEASALAENDVFSTGESSEKTHALSGNPCRDSEKTGLLSGNQETDPVSGNQETDPVSGNQETDPKTTSNVSKLSGPVWKSESKPSHCHTIPTAAVNPVRPQPAPLIQTYSSVSSSPQLVPPLYRSKEATGATQHDDKFDQTPEKQNPKSVVENKTFSPSVATVAPVMNNLCQPSDVCEDKPSYPPNIHLRTLYNSHLSSVTNSFPSLQKLHNCVREHKNDHCEVCERITGCSAPNPNSNVCFTRDIVQKQGGFLPQERMNELRSSQNKKTAFYTVRPNVFSHPTLVNPLVVPSLSGYSGTSEPRHSFRHDNPIQVRASSDASHRLYNPNFTTSIKNFASQVPFSYRPETAMINCTLPDLSSQTLFRPLMNSTHSRMEVRPIIQQQPHQVVQQRGNDSRTMNPQTFSTGAPLYDTWTQRPMMLNYPSPQSMVHLPSDHFRDTQAMGKNRNFSSKDVASNQKARPRCGLCGKKAIFMCSGCKQSWYCGESCQVKHWPNHSKFCRK</sequence>
<evidence type="ECO:0000256" key="3">
    <source>
        <dbReference type="ARBA" id="ARBA00022833"/>
    </source>
</evidence>
<feature type="compositionally biased region" description="Basic and acidic residues" evidence="5">
    <location>
        <begin position="385"/>
        <end position="396"/>
    </location>
</feature>
<dbReference type="Pfam" id="PF01753">
    <property type="entry name" value="zf-MYND"/>
    <property type="match status" value="1"/>
</dbReference>
<keyword evidence="3" id="KW-0862">Zinc</keyword>
<feature type="region of interest" description="Disordered" evidence="5">
    <location>
        <begin position="316"/>
        <end position="418"/>
    </location>
</feature>
<feature type="compositionally biased region" description="Basic and acidic residues" evidence="5">
    <location>
        <begin position="548"/>
        <end position="557"/>
    </location>
</feature>
<feature type="domain" description="MYND-type" evidence="6">
    <location>
        <begin position="1350"/>
        <end position="1386"/>
    </location>
</feature>